<reference evidence="9 10" key="1">
    <citation type="submission" date="2013-12" db="EMBL/GenBank/DDBJ databases">
        <title>Draft genome sequence of Caloranaerobacter sp. H53214.</title>
        <authorList>
            <person name="Jiang L.J."/>
            <person name="Shao Z.Z."/>
            <person name="Long M.N."/>
        </authorList>
    </citation>
    <scope>NUCLEOTIDE SEQUENCE [LARGE SCALE GENOMIC DNA]</scope>
    <source>
        <strain evidence="9 10">H53214</strain>
    </source>
</reference>
<comment type="cofactor">
    <cofactor evidence="8">
        <name>hybrid [4Fe-2O-2S] cluster</name>
        <dbReference type="ChEBI" id="CHEBI:60519"/>
    </cofactor>
    <text evidence="8">Binds 1 hybrid [4Fe-2O-2S] cluster.</text>
</comment>
<dbReference type="Proteomes" id="UP000029622">
    <property type="component" value="Unassembled WGS sequence"/>
</dbReference>
<dbReference type="PANTHER" id="PTHR30109:SF0">
    <property type="entry name" value="HYDROXYLAMINE REDUCTASE"/>
    <property type="match status" value="1"/>
</dbReference>
<evidence type="ECO:0000256" key="1">
    <source>
        <dbReference type="ARBA" id="ARBA00004496"/>
    </source>
</evidence>
<keyword evidence="3 8" id="KW-0479">Metal-binding</keyword>
<name>A0A096DMA8_9FIRM</name>
<dbReference type="GO" id="GO:0046872">
    <property type="term" value="F:metal ion binding"/>
    <property type="evidence" value="ECO:0007669"/>
    <property type="project" value="UniProtKB-KW"/>
</dbReference>
<dbReference type="FunFam" id="3.40.50.2030:FF:000001">
    <property type="entry name" value="Hydroxylamine reductase"/>
    <property type="match status" value="1"/>
</dbReference>
<dbReference type="AlphaFoldDB" id="A0A096DMA8"/>
<dbReference type="PANTHER" id="PTHR30109">
    <property type="entry name" value="HYDROXYLAMINE REDUCTASE"/>
    <property type="match status" value="1"/>
</dbReference>
<feature type="binding site" evidence="8">
    <location>
        <position position="432"/>
    </location>
    <ligand>
        <name>hybrid [4Fe-2O-2S] cluster</name>
        <dbReference type="ChEBI" id="CHEBI:60519"/>
    </ligand>
</feature>
<dbReference type="HAMAP" id="MF_00069">
    <property type="entry name" value="Hydroxylam_reduct"/>
    <property type="match status" value="1"/>
</dbReference>
<comment type="subcellular location">
    <subcellularLocation>
        <location evidence="1 8">Cytoplasm</location>
    </subcellularLocation>
</comment>
<dbReference type="Gene3D" id="1.20.1270.20">
    <property type="match status" value="2"/>
</dbReference>
<evidence type="ECO:0000256" key="8">
    <source>
        <dbReference type="HAMAP-Rule" id="MF_00069"/>
    </source>
</evidence>
<feature type="binding site" evidence="8">
    <location>
        <position position="269"/>
    </location>
    <ligand>
        <name>hybrid [4Fe-2O-2S] cluster</name>
        <dbReference type="ChEBI" id="CHEBI:60519"/>
    </ligand>
</feature>
<dbReference type="Gene3D" id="3.40.50.2030">
    <property type="match status" value="2"/>
</dbReference>
<sequence>MEMEMFCYQCEQTAGGKGCVKMGVCGKDPEVAALQDLLIYLLKGIGFYGQKILEKGKKIDKETHKFVMDAMFATLTNVNFDAERFVEYINKAYKIKENLKELAGNIEENIPDAANYKIPSTKEEMIDDAKKVGVMADEDLDQDIRSLRELLIYGLKGMAAYAHHAYILGKTDETVNNFFYKGLAATLNDNLTIDDLFNLNMELGQVNFKCMELLDSANTGAYGNPEPTEVLITKKKGPFIVVSGHDLKDLKELLEQTEGKGINIYTHGEMLPAHAYPELKKYPHLVGNYGGAWQDQQKEFDNIPGAILMTTNCLQKPRDSYKDRIFTTSIVGWPNIAHIEEVNGKKDFTPLIEKALELGGWQEDEEEKKILIGFGHNTVLSLSDKIIEAVKKGAIRHFFLIGGCDGARPGRNYYTEFADKTPKDTIILTLACGKYRFNKKDFGKIGEFPRLLDVGQCNDAYSAIKIAVALADAFECDVNELPLSMILSWYEQKAVCILLTLLSLNIKNIYLGPTLPAFISPNVLQVLVDKFNIKPISNAEADMKEILG</sequence>
<dbReference type="GO" id="GO:0005737">
    <property type="term" value="C:cytoplasm"/>
    <property type="evidence" value="ECO:0007669"/>
    <property type="project" value="UniProtKB-SubCell"/>
</dbReference>
<evidence type="ECO:0000256" key="2">
    <source>
        <dbReference type="ARBA" id="ARBA00022490"/>
    </source>
</evidence>
<feature type="binding site" evidence="8">
    <location>
        <position position="25"/>
    </location>
    <ligand>
        <name>[4Fe-4S] cluster</name>
        <dbReference type="ChEBI" id="CHEBI:49883"/>
    </ligand>
</feature>
<comment type="cofactor">
    <cofactor evidence="8">
        <name>[4Fe-4S] cluster</name>
        <dbReference type="ChEBI" id="CHEBI:49883"/>
    </cofactor>
    <text evidence="8">Binds 1 [4Fe-4S] cluster.</text>
</comment>
<comment type="catalytic activity">
    <reaction evidence="7 8">
        <text>A + NH4(+) + H2O = hydroxylamine + AH2 + H(+)</text>
        <dbReference type="Rhea" id="RHEA:22052"/>
        <dbReference type="ChEBI" id="CHEBI:13193"/>
        <dbReference type="ChEBI" id="CHEBI:15377"/>
        <dbReference type="ChEBI" id="CHEBI:15378"/>
        <dbReference type="ChEBI" id="CHEBI:15429"/>
        <dbReference type="ChEBI" id="CHEBI:17499"/>
        <dbReference type="ChEBI" id="CHEBI:28938"/>
        <dbReference type="EC" id="1.7.99.1"/>
    </reaction>
</comment>
<evidence type="ECO:0000313" key="9">
    <source>
        <dbReference type="EMBL" id="KGG80421.1"/>
    </source>
</evidence>
<dbReference type="SUPFAM" id="SSF56821">
    <property type="entry name" value="Prismane protein-like"/>
    <property type="match status" value="1"/>
</dbReference>
<evidence type="ECO:0000256" key="6">
    <source>
        <dbReference type="ARBA" id="ARBA00023014"/>
    </source>
</evidence>
<evidence type="ECO:0000256" key="3">
    <source>
        <dbReference type="ARBA" id="ARBA00022723"/>
    </source>
</evidence>
<feature type="modified residue" description="Cysteine persulfide" evidence="8">
    <location>
        <position position="404"/>
    </location>
</feature>
<dbReference type="FunFam" id="3.40.50.2030:FF:000002">
    <property type="entry name" value="Hydroxylamine reductase"/>
    <property type="match status" value="1"/>
</dbReference>
<feature type="binding site" evidence="8">
    <location>
        <position position="245"/>
    </location>
    <ligand>
        <name>hybrid [4Fe-2O-2S] cluster</name>
        <dbReference type="ChEBI" id="CHEBI:60519"/>
    </ligand>
</feature>
<accession>A0A096DMA8</accession>
<evidence type="ECO:0000256" key="4">
    <source>
        <dbReference type="ARBA" id="ARBA00023002"/>
    </source>
</evidence>
<dbReference type="CDD" id="cd01914">
    <property type="entry name" value="HCP"/>
    <property type="match status" value="1"/>
</dbReference>
<keyword evidence="4 8" id="KW-0560">Oxidoreductase</keyword>
<dbReference type="EC" id="1.7.99.1" evidence="8"/>
<dbReference type="NCBIfam" id="TIGR01703">
    <property type="entry name" value="hybrid_clust"/>
    <property type="match status" value="1"/>
</dbReference>
<feature type="binding site" evidence="8">
    <location>
        <position position="19"/>
    </location>
    <ligand>
        <name>[4Fe-4S] cluster</name>
        <dbReference type="ChEBI" id="CHEBI:49883"/>
    </ligand>
</feature>
<proteinExistence type="inferred from homology"/>
<comment type="caution">
    <text evidence="9">The sequence shown here is derived from an EMBL/GenBank/DDBJ whole genome shotgun (WGS) entry which is preliminary data.</text>
</comment>
<dbReference type="InterPro" id="IPR016099">
    <property type="entry name" value="Prismane-like_a/b-sand"/>
</dbReference>
<feature type="binding site" evidence="8">
    <location>
        <position position="313"/>
    </location>
    <ligand>
        <name>hybrid [4Fe-2O-2S] cluster</name>
        <dbReference type="ChEBI" id="CHEBI:60519"/>
    </ligand>
</feature>
<comment type="similarity">
    <text evidence="8">Belongs to the HCP family.</text>
</comment>
<feature type="binding site" evidence="8">
    <location>
        <position position="491"/>
    </location>
    <ligand>
        <name>hybrid [4Fe-2O-2S] cluster</name>
        <dbReference type="ChEBI" id="CHEBI:60519"/>
    </ligand>
</feature>
<protein>
    <recommendedName>
        <fullName evidence="8">Hydroxylamine reductase</fullName>
        <ecNumber evidence="8">1.7.99.1</ecNumber>
    </recommendedName>
    <alternativeName>
        <fullName evidence="8">Hybrid-cluster protein</fullName>
        <shortName evidence="8">HCP</shortName>
    </alternativeName>
    <alternativeName>
        <fullName evidence="8">Prismane protein</fullName>
    </alternativeName>
</protein>
<dbReference type="InterPro" id="IPR011254">
    <property type="entry name" value="Prismane-like_sf"/>
</dbReference>
<keyword evidence="8" id="KW-0004">4Fe-4S</keyword>
<feature type="binding site" description="via persulfide group" evidence="8">
    <location>
        <position position="404"/>
    </location>
    <ligand>
        <name>hybrid [4Fe-2O-2S] cluster</name>
        <dbReference type="ChEBI" id="CHEBI:60519"/>
    </ligand>
</feature>
<dbReference type="STRING" id="1156417.Y919_06285"/>
<dbReference type="GO" id="GO:0042542">
    <property type="term" value="P:response to hydrogen peroxide"/>
    <property type="evidence" value="ECO:0007669"/>
    <property type="project" value="TreeGrafter"/>
</dbReference>
<evidence type="ECO:0000256" key="5">
    <source>
        <dbReference type="ARBA" id="ARBA00023004"/>
    </source>
</evidence>
<dbReference type="Pfam" id="PF03063">
    <property type="entry name" value="Prismane"/>
    <property type="match status" value="1"/>
</dbReference>
<evidence type="ECO:0000313" key="10">
    <source>
        <dbReference type="Proteomes" id="UP000029622"/>
    </source>
</evidence>
<feature type="binding site" evidence="8">
    <location>
        <position position="7"/>
    </location>
    <ligand>
        <name>[4Fe-4S] cluster</name>
        <dbReference type="ChEBI" id="CHEBI:49883"/>
    </ligand>
</feature>
<dbReference type="InterPro" id="IPR010048">
    <property type="entry name" value="Hydroxylam_reduct"/>
</dbReference>
<dbReference type="PIRSF" id="PIRSF000076">
    <property type="entry name" value="HCP"/>
    <property type="match status" value="1"/>
</dbReference>
<dbReference type="InterPro" id="IPR016100">
    <property type="entry name" value="Prismane_a-bundle"/>
</dbReference>
<dbReference type="GO" id="GO:0050418">
    <property type="term" value="F:hydroxylamine reductase activity"/>
    <property type="evidence" value="ECO:0007669"/>
    <property type="project" value="UniProtKB-UniRule"/>
</dbReference>
<dbReference type="NCBIfam" id="NF003658">
    <property type="entry name" value="PRK05290.1"/>
    <property type="match status" value="1"/>
</dbReference>
<feature type="binding site" evidence="8">
    <location>
        <position position="457"/>
    </location>
    <ligand>
        <name>hybrid [4Fe-2O-2S] cluster</name>
        <dbReference type="ChEBI" id="CHEBI:60519"/>
    </ligand>
</feature>
<dbReference type="InterPro" id="IPR004137">
    <property type="entry name" value="HCP/CODH"/>
</dbReference>
<dbReference type="RefSeq" id="WP_035163363.1">
    <property type="nucleotide sequence ID" value="NZ_AZTB01000026.1"/>
</dbReference>
<gene>
    <name evidence="8" type="primary">hcp</name>
    <name evidence="9" type="ORF">Y919_06285</name>
</gene>
<keyword evidence="5 8" id="KW-0408">Iron</keyword>
<keyword evidence="6 8" id="KW-0411">Iron-sulfur</keyword>
<keyword evidence="2 8" id="KW-0963">Cytoplasm</keyword>
<dbReference type="EMBL" id="AZTB01000026">
    <property type="protein sequence ID" value="KGG80421.1"/>
    <property type="molecule type" value="Genomic_DNA"/>
</dbReference>
<dbReference type="GO" id="GO:0051539">
    <property type="term" value="F:4 iron, 4 sulfur cluster binding"/>
    <property type="evidence" value="ECO:0007669"/>
    <property type="project" value="UniProtKB-KW"/>
</dbReference>
<comment type="function">
    <text evidence="8">Catalyzes the reduction of hydroxylamine to form NH(3) and H(2)O.</text>
</comment>
<feature type="binding site" evidence="8">
    <location>
        <position position="493"/>
    </location>
    <ligand>
        <name>hybrid [4Fe-2O-2S] cluster</name>
        <dbReference type="ChEBI" id="CHEBI:60519"/>
    </ligand>
</feature>
<organism evidence="9 10">
    <name type="scientific">Caloranaerobacter azorensis H53214</name>
    <dbReference type="NCBI Taxonomy" id="1156417"/>
    <lineage>
        <taxon>Bacteria</taxon>
        <taxon>Bacillati</taxon>
        <taxon>Bacillota</taxon>
        <taxon>Tissierellia</taxon>
        <taxon>Tissierellales</taxon>
        <taxon>Thermohalobacteraceae</taxon>
        <taxon>Caloranaerobacter</taxon>
    </lineage>
</organism>
<dbReference type="GO" id="GO:0004601">
    <property type="term" value="F:peroxidase activity"/>
    <property type="evidence" value="ECO:0007669"/>
    <property type="project" value="TreeGrafter"/>
</dbReference>
<evidence type="ECO:0000256" key="7">
    <source>
        <dbReference type="ARBA" id="ARBA00051350"/>
    </source>
</evidence>
<dbReference type="FunFam" id="1.20.1270.20:FF:000001">
    <property type="entry name" value="Hydroxylamine reductase"/>
    <property type="match status" value="1"/>
</dbReference>
<feature type="binding site" evidence="8">
    <location>
        <position position="10"/>
    </location>
    <ligand>
        <name>[4Fe-4S] cluster</name>
        <dbReference type="ChEBI" id="CHEBI:49883"/>
    </ligand>
</feature>